<dbReference type="EMBL" id="DNAN01000046">
    <property type="protein sequence ID" value="HAW74348.1"/>
    <property type="molecule type" value="Genomic_DNA"/>
</dbReference>
<accession>A0A350NZ81</accession>
<dbReference type="Proteomes" id="UP000263517">
    <property type="component" value="Unassembled WGS sequence"/>
</dbReference>
<sequence>MFDPDSISSSQKAPDHVQSAFEELIGGEPDFKLRLHPWFKRWAAFEKVKGAGEGAYACFSVFMTEGKDGHLPPDLDNSDGRYENMRGKLGEYRLPTAEDFKTLRKDADVGRLGVDHVVKRLEKPENEQEQEKERVLQDREWDLLDYNYLKINAAANGGKLQMIAPNRDNSDIRTKQDAEWHEEVKTTEDGRTYKIRFKKNSRMYAEHKAAELTKYLNDGEARRREAVADFKAREKQKEKDELFALAKKAIGL</sequence>
<organism evidence="1 2">
    <name type="scientific">Alteromonas australica</name>
    <dbReference type="NCBI Taxonomy" id="589873"/>
    <lineage>
        <taxon>Bacteria</taxon>
        <taxon>Pseudomonadati</taxon>
        <taxon>Pseudomonadota</taxon>
        <taxon>Gammaproteobacteria</taxon>
        <taxon>Alteromonadales</taxon>
        <taxon>Alteromonadaceae</taxon>
        <taxon>Alteromonas/Salinimonas group</taxon>
        <taxon>Alteromonas</taxon>
    </lineage>
</organism>
<evidence type="ECO:0000313" key="2">
    <source>
        <dbReference type="Proteomes" id="UP000263517"/>
    </source>
</evidence>
<proteinExistence type="predicted"/>
<gene>
    <name evidence="1" type="ORF">DCW74_01265</name>
</gene>
<comment type="caution">
    <text evidence="1">The sequence shown here is derived from an EMBL/GenBank/DDBJ whole genome shotgun (WGS) entry which is preliminary data.</text>
</comment>
<name>A0A350NZ81_9ALTE</name>
<reference evidence="1 2" key="1">
    <citation type="journal article" date="2018" name="Nat. Biotechnol.">
        <title>A standardized bacterial taxonomy based on genome phylogeny substantially revises the tree of life.</title>
        <authorList>
            <person name="Parks D.H."/>
            <person name="Chuvochina M."/>
            <person name="Waite D.W."/>
            <person name="Rinke C."/>
            <person name="Skarshewski A."/>
            <person name="Chaumeil P.A."/>
            <person name="Hugenholtz P."/>
        </authorList>
    </citation>
    <scope>NUCLEOTIDE SEQUENCE [LARGE SCALE GENOMIC DNA]</scope>
    <source>
        <strain evidence="1">UBA11978</strain>
    </source>
</reference>
<evidence type="ECO:0000313" key="1">
    <source>
        <dbReference type="EMBL" id="HAW74348.1"/>
    </source>
</evidence>
<dbReference type="AlphaFoldDB" id="A0A350NZ81"/>
<protein>
    <submittedName>
        <fullName evidence="1">Uncharacterized protein</fullName>
    </submittedName>
</protein>